<dbReference type="VEuPathDB" id="FungiDB:G647_07263"/>
<dbReference type="Proteomes" id="UP000094526">
    <property type="component" value="Unassembled WGS sequence"/>
</dbReference>
<keyword evidence="4" id="KW-1185">Reference proteome</keyword>
<reference evidence="4" key="1">
    <citation type="submission" date="2015-07" db="EMBL/GenBank/DDBJ databases">
        <authorList>
            <person name="Teixeira M.M."/>
            <person name="Souza R.C."/>
            <person name="Almeida L.G."/>
            <person name="Vicente V.A."/>
            <person name="de Hoog S."/>
            <person name="Bocca A.L."/>
            <person name="de Almeida S.R."/>
            <person name="Vasconcelos A.T."/>
            <person name="Felipe M.S."/>
        </authorList>
    </citation>
    <scope>NUCLEOTIDE SEQUENCE [LARGE SCALE GENOMIC DNA]</scope>
    <source>
        <strain evidence="4">KSF</strain>
    </source>
</reference>
<keyword evidence="1" id="KW-0812">Transmembrane</keyword>
<comment type="caution">
    <text evidence="3">The sequence shown here is derived from an EMBL/GenBank/DDBJ whole genome shotgun (WGS) entry which is preliminary data.</text>
</comment>
<gene>
    <name evidence="3" type="ORF">CLCR_06385</name>
</gene>
<feature type="chain" id="PRO_5008650621" evidence="2">
    <location>
        <begin position="27"/>
        <end position="160"/>
    </location>
</feature>
<dbReference type="EMBL" id="LGRB01000020">
    <property type="protein sequence ID" value="OCT44583.1"/>
    <property type="molecule type" value="Genomic_DNA"/>
</dbReference>
<dbReference type="AlphaFoldDB" id="A0A1C1C7S3"/>
<dbReference type="VEuPathDB" id="FungiDB:CLCR_06385"/>
<evidence type="ECO:0000313" key="3">
    <source>
        <dbReference type="EMBL" id="OCT44583.1"/>
    </source>
</evidence>
<keyword evidence="2" id="KW-0732">Signal</keyword>
<name>A0A1C1C7S3_9EURO</name>
<dbReference type="OrthoDB" id="3438213at2759"/>
<protein>
    <submittedName>
        <fullName evidence="3">Putative metal tolerance protein 3 protein</fullName>
    </submittedName>
</protein>
<dbReference type="eggNOG" id="ENOG502STNH">
    <property type="taxonomic scope" value="Eukaryota"/>
</dbReference>
<keyword evidence="1" id="KW-1133">Transmembrane helix</keyword>
<organism evidence="3 4">
    <name type="scientific">Cladophialophora carrionii</name>
    <dbReference type="NCBI Taxonomy" id="86049"/>
    <lineage>
        <taxon>Eukaryota</taxon>
        <taxon>Fungi</taxon>
        <taxon>Dikarya</taxon>
        <taxon>Ascomycota</taxon>
        <taxon>Pezizomycotina</taxon>
        <taxon>Eurotiomycetes</taxon>
        <taxon>Chaetothyriomycetidae</taxon>
        <taxon>Chaetothyriales</taxon>
        <taxon>Herpotrichiellaceae</taxon>
        <taxon>Cladophialophora</taxon>
    </lineage>
</organism>
<keyword evidence="1" id="KW-0472">Membrane</keyword>
<feature type="transmembrane region" description="Helical" evidence="1">
    <location>
        <begin position="140"/>
        <end position="159"/>
    </location>
</feature>
<evidence type="ECO:0000256" key="1">
    <source>
        <dbReference type="SAM" id="Phobius"/>
    </source>
</evidence>
<proteinExistence type="predicted"/>
<evidence type="ECO:0000313" key="4">
    <source>
        <dbReference type="Proteomes" id="UP000094526"/>
    </source>
</evidence>
<sequence length="160" mass="16941">MSTAHSSRLPSMALLILFSLLTISTAFSLPRTESHLLATRQTNTSNPLCLQYSTIANLSIVGSNATYRSAYLQASPEGSDPARAPLDSAMTELPDWQFNKTINDECGNLTTVAFESAETNFTNGIVLQFKIGAVNSAVQLGGSVLGMGLIMGIVSLGLLV</sequence>
<evidence type="ECO:0000256" key="2">
    <source>
        <dbReference type="SAM" id="SignalP"/>
    </source>
</evidence>
<feature type="signal peptide" evidence="2">
    <location>
        <begin position="1"/>
        <end position="26"/>
    </location>
</feature>
<accession>A0A1C1C7S3</accession>